<name>A0ABQ1MWS4_9BACT</name>
<dbReference type="Proteomes" id="UP000635885">
    <property type="component" value="Unassembled WGS sequence"/>
</dbReference>
<organism evidence="2 3">
    <name type="scientific">Belliella aquatica</name>
    <dbReference type="NCBI Taxonomy" id="1323734"/>
    <lineage>
        <taxon>Bacteria</taxon>
        <taxon>Pseudomonadati</taxon>
        <taxon>Bacteroidota</taxon>
        <taxon>Cytophagia</taxon>
        <taxon>Cytophagales</taxon>
        <taxon>Cyclobacteriaceae</taxon>
        <taxon>Belliella</taxon>
    </lineage>
</organism>
<sequence length="152" mass="17397">MIKKTVIFAFLIFALSYSSTYAQSALRPTFAGVYQSGLVGQVGIGTDIEKKHFGELRFGANDVLESRFGIEGHFNRNIHQSDWFNFHAGLMLGYYFYDEVRFGIPLGFTIKPIENHRNFAILMEATPNVFTLSSYFNLRANLGIRYTFRGRE</sequence>
<feature type="signal peptide" evidence="1">
    <location>
        <begin position="1"/>
        <end position="24"/>
    </location>
</feature>
<gene>
    <name evidence="2" type="ORF">GCM10010993_26270</name>
</gene>
<keyword evidence="1" id="KW-0732">Signal</keyword>
<feature type="chain" id="PRO_5047006602" description="Outer membrane protein beta-barrel domain-containing protein" evidence="1">
    <location>
        <begin position="25"/>
        <end position="152"/>
    </location>
</feature>
<comment type="caution">
    <text evidence="2">The sequence shown here is derived from an EMBL/GenBank/DDBJ whole genome shotgun (WGS) entry which is preliminary data.</text>
</comment>
<protein>
    <recommendedName>
        <fullName evidence="4">Outer membrane protein beta-barrel domain-containing protein</fullName>
    </recommendedName>
</protein>
<reference evidence="3" key="1">
    <citation type="journal article" date="2019" name="Int. J. Syst. Evol. Microbiol.">
        <title>The Global Catalogue of Microorganisms (GCM) 10K type strain sequencing project: providing services to taxonomists for standard genome sequencing and annotation.</title>
        <authorList>
            <consortium name="The Broad Institute Genomics Platform"/>
            <consortium name="The Broad Institute Genome Sequencing Center for Infectious Disease"/>
            <person name="Wu L."/>
            <person name="Ma J."/>
        </authorList>
    </citation>
    <scope>NUCLEOTIDE SEQUENCE [LARGE SCALE GENOMIC DNA]</scope>
    <source>
        <strain evidence="3">CGMCC 1.12479</strain>
    </source>
</reference>
<evidence type="ECO:0000313" key="2">
    <source>
        <dbReference type="EMBL" id="GGC46436.1"/>
    </source>
</evidence>
<dbReference type="EMBL" id="BMFD01000010">
    <property type="protein sequence ID" value="GGC46436.1"/>
    <property type="molecule type" value="Genomic_DNA"/>
</dbReference>
<keyword evidence="3" id="KW-1185">Reference proteome</keyword>
<evidence type="ECO:0000256" key="1">
    <source>
        <dbReference type="SAM" id="SignalP"/>
    </source>
</evidence>
<proteinExistence type="predicted"/>
<evidence type="ECO:0000313" key="3">
    <source>
        <dbReference type="Proteomes" id="UP000635885"/>
    </source>
</evidence>
<evidence type="ECO:0008006" key="4">
    <source>
        <dbReference type="Google" id="ProtNLM"/>
    </source>
</evidence>
<dbReference type="RefSeq" id="WP_188443557.1">
    <property type="nucleotide sequence ID" value="NZ_BMFD01000010.1"/>
</dbReference>
<accession>A0ABQ1MWS4</accession>